<comment type="caution">
    <text evidence="2">The sequence shown here is derived from an EMBL/GenBank/DDBJ whole genome shotgun (WGS) entry which is preliminary data.</text>
</comment>
<dbReference type="EMBL" id="JAPQKL010000005">
    <property type="protein sequence ID" value="KAJ5129734.1"/>
    <property type="molecule type" value="Genomic_DNA"/>
</dbReference>
<evidence type="ECO:0000256" key="1">
    <source>
        <dbReference type="SAM" id="MobiDB-lite"/>
    </source>
</evidence>
<proteinExistence type="predicted"/>
<sequence>MPDIIIVNDNASFSSSDTFSTRDSIEQPRPQLRRKSTVVQLTRKVSKRISQSILRTGYQEHELSERNLRDLNNATHTAPITHTPERERQLHGVNLRGAIHEHIEEECPPVDVEAVREMRLHESYAAFCHNFTLSGNTRMSRRFHLSMGLERADENVQPDPTHQIRENEINDSEFPGSHTNPEPTVHSRPRPTAVVFPISDTSIDRNNTSTSQSIATEKRAQTWPNPIPPKAEEDFTSIRSSFEINRNNYPHPPPQVITPTVWMDQQREEQNRKAARRQRMLNPFRSWFLASQPSWGRRYEVVE</sequence>
<organism evidence="2 3">
    <name type="scientific">Penicillium bovifimosum</name>
    <dbReference type="NCBI Taxonomy" id="126998"/>
    <lineage>
        <taxon>Eukaryota</taxon>
        <taxon>Fungi</taxon>
        <taxon>Dikarya</taxon>
        <taxon>Ascomycota</taxon>
        <taxon>Pezizomycotina</taxon>
        <taxon>Eurotiomycetes</taxon>
        <taxon>Eurotiomycetidae</taxon>
        <taxon>Eurotiales</taxon>
        <taxon>Aspergillaceae</taxon>
        <taxon>Penicillium</taxon>
    </lineage>
</organism>
<feature type="region of interest" description="Disordered" evidence="1">
    <location>
        <begin position="169"/>
        <end position="229"/>
    </location>
</feature>
<protein>
    <submittedName>
        <fullName evidence="2">Uncharacterized protein</fullName>
    </submittedName>
</protein>
<reference evidence="2" key="1">
    <citation type="submission" date="2022-11" db="EMBL/GenBank/DDBJ databases">
        <authorList>
            <person name="Petersen C."/>
        </authorList>
    </citation>
    <scope>NUCLEOTIDE SEQUENCE</scope>
    <source>
        <strain evidence="2">IBT 22155</strain>
    </source>
</reference>
<dbReference type="Proteomes" id="UP001149079">
    <property type="component" value="Unassembled WGS sequence"/>
</dbReference>
<dbReference type="GeneID" id="81405687"/>
<accession>A0A9W9GTD3</accession>
<feature type="compositionally biased region" description="Polar residues" evidence="1">
    <location>
        <begin position="199"/>
        <end position="215"/>
    </location>
</feature>
<reference evidence="2" key="2">
    <citation type="journal article" date="2023" name="IMA Fungus">
        <title>Comparative genomic study of the Penicillium genus elucidates a diverse pangenome and 15 lateral gene transfer events.</title>
        <authorList>
            <person name="Petersen C."/>
            <person name="Sorensen T."/>
            <person name="Nielsen M.R."/>
            <person name="Sondergaard T.E."/>
            <person name="Sorensen J.L."/>
            <person name="Fitzpatrick D.A."/>
            <person name="Frisvad J.C."/>
            <person name="Nielsen K.L."/>
        </authorList>
    </citation>
    <scope>NUCLEOTIDE SEQUENCE</scope>
    <source>
        <strain evidence="2">IBT 22155</strain>
    </source>
</reference>
<evidence type="ECO:0000313" key="3">
    <source>
        <dbReference type="Proteomes" id="UP001149079"/>
    </source>
</evidence>
<keyword evidence="3" id="KW-1185">Reference proteome</keyword>
<dbReference type="AlphaFoldDB" id="A0A9W9GTD3"/>
<evidence type="ECO:0000313" key="2">
    <source>
        <dbReference type="EMBL" id="KAJ5129734.1"/>
    </source>
</evidence>
<name>A0A9W9GTD3_9EURO</name>
<gene>
    <name evidence="2" type="ORF">N7515_005773</name>
</gene>
<dbReference type="OrthoDB" id="4360435at2759"/>
<dbReference type="RefSeq" id="XP_056520113.1">
    <property type="nucleotide sequence ID" value="XM_056666517.1"/>
</dbReference>